<keyword evidence="1" id="KW-0175">Coiled coil</keyword>
<dbReference type="OrthoDB" id="273613at2759"/>
<evidence type="ECO:0000313" key="3">
    <source>
        <dbReference type="EMBL" id="KAG5502730.1"/>
    </source>
</evidence>
<proteinExistence type="predicted"/>
<dbReference type="RefSeq" id="XP_067756502.1">
    <property type="nucleotide sequence ID" value="XM_067900481.1"/>
</dbReference>
<feature type="compositionally biased region" description="Basic and acidic residues" evidence="2">
    <location>
        <begin position="627"/>
        <end position="664"/>
    </location>
</feature>
<reference evidence="3 4" key="1">
    <citation type="submission" date="2021-02" db="EMBL/GenBank/DDBJ databases">
        <title>Porcisia hertigi Genome sequencing and assembly.</title>
        <authorList>
            <person name="Almutairi H."/>
            <person name="Gatherer D."/>
        </authorList>
    </citation>
    <scope>NUCLEOTIDE SEQUENCE [LARGE SCALE GENOMIC DNA]</scope>
    <source>
        <strain evidence="3 4">C119</strain>
    </source>
</reference>
<protein>
    <submittedName>
        <fullName evidence="3">Uncharacterized protein</fullName>
    </submittedName>
</protein>
<feature type="compositionally biased region" description="Polar residues" evidence="2">
    <location>
        <begin position="573"/>
        <end position="585"/>
    </location>
</feature>
<evidence type="ECO:0000256" key="1">
    <source>
        <dbReference type="SAM" id="Coils"/>
    </source>
</evidence>
<dbReference type="EMBL" id="JAFJZO010000025">
    <property type="protein sequence ID" value="KAG5502730.1"/>
    <property type="molecule type" value="Genomic_DNA"/>
</dbReference>
<dbReference type="Proteomes" id="UP000674318">
    <property type="component" value="Unassembled WGS sequence"/>
</dbReference>
<keyword evidence="4" id="KW-1185">Reference proteome</keyword>
<feature type="region of interest" description="Disordered" evidence="2">
    <location>
        <begin position="569"/>
        <end position="686"/>
    </location>
</feature>
<feature type="region of interest" description="Disordered" evidence="2">
    <location>
        <begin position="889"/>
        <end position="928"/>
    </location>
</feature>
<evidence type="ECO:0000313" key="4">
    <source>
        <dbReference type="Proteomes" id="UP000674318"/>
    </source>
</evidence>
<dbReference type="KEGG" id="phet:94290558"/>
<feature type="compositionally biased region" description="Basic and acidic residues" evidence="2">
    <location>
        <begin position="895"/>
        <end position="905"/>
    </location>
</feature>
<comment type="caution">
    <text evidence="3">The sequence shown here is derived from an EMBL/GenBank/DDBJ whole genome shotgun (WGS) entry which is preliminary data.</text>
</comment>
<gene>
    <name evidence="3" type="ORF">JKF63_04497</name>
</gene>
<feature type="compositionally biased region" description="Polar residues" evidence="2">
    <location>
        <begin position="610"/>
        <end position="625"/>
    </location>
</feature>
<organism evidence="3 4">
    <name type="scientific">Porcisia hertigi</name>
    <dbReference type="NCBI Taxonomy" id="2761500"/>
    <lineage>
        <taxon>Eukaryota</taxon>
        <taxon>Discoba</taxon>
        <taxon>Euglenozoa</taxon>
        <taxon>Kinetoplastea</taxon>
        <taxon>Metakinetoplastina</taxon>
        <taxon>Trypanosomatida</taxon>
        <taxon>Trypanosomatidae</taxon>
        <taxon>Leishmaniinae</taxon>
        <taxon>Porcisia</taxon>
    </lineage>
</organism>
<feature type="compositionally biased region" description="Low complexity" evidence="2">
    <location>
        <begin position="667"/>
        <end position="678"/>
    </location>
</feature>
<accession>A0A836LBY5</accession>
<evidence type="ECO:0000256" key="2">
    <source>
        <dbReference type="SAM" id="MobiDB-lite"/>
    </source>
</evidence>
<dbReference type="GeneID" id="94290558"/>
<feature type="region of interest" description="Disordered" evidence="2">
    <location>
        <begin position="953"/>
        <end position="1003"/>
    </location>
</feature>
<name>A0A836LBY5_9TRYP</name>
<feature type="coiled-coil region" evidence="1">
    <location>
        <begin position="172"/>
        <end position="242"/>
    </location>
</feature>
<sequence length="1261" mass="138468">MDGATLKSKAGPRADSRADGALTAATAMALPSLKVPCRATAEQRKAYLEKLYGDYADLQSQREEIDGRKRKINFDMYESKQEDIQKLIFAGLDTLGGELGDWDTYEKVEAVVKRYAYGKPHNITKEREEFGVMQSRIDTLTQVIKEKAETEASLAQSLDAVQRELAGVLKLLHLKENEVQTLTNQNKTAKLQLRCAERDCQALRGFRSENASSQLREDMNFLIKANKALEQENAQLRRFLNAQDGGGSTASTHAALRAGNVPTTSAVDSNTSGSAAFAEMEDGLYQCIEDDAYRHNFLQENIPISASVVNATRKAEQCQRRLEAEVTCAMEMLDRDAFLAGINVWGSVNRGRQPELSRMENDTFVSYATYQSGTLVNAKMSEVPVSVGPGISTLTAVAAPQLCVSSEVLARTTKTMGPSTTKPSSQDLKPLPEIQQKPLEHQENLEKPYLAPQVVRQKKVAAKSIAGARVAPRNAAATLSTSTSTVKNKFSPPRSLAHTVVAPAATSAAPTRHVSVAQTCLKSAVLRCAELSRLNALRREVLHVEWFRQQLEEERNRVASLEAAKSRFPGNDVASTTRGAASQQKKMNDHPVSGGDEHMHPSFHGVEMTDSGTSTSSNVLGQTSAPERLRSLVEESRSSIPRAERDSDEVRGSAVKNRPDRSPRGESSSTSIRLSPSPRLEDHATGTAKASAALALLASLEQGGITAAGTNTMGLGAVHASAPGEPRLVSSLAVARTSVRDASGVLYASSRPEFDKVGGDRTVVNPRTLALEAIRLHEQMRQLGHDPSVSMNEMKGALSLLGALLEEVQLGAQHASEKTTTQAVKATAQRALEEAAVARAAQVLEKQYGAQLSQDFYAVSPDPLPDTATDEQWLAHELRSAALAMIQQAVRSRRGSPDGGRKDDADAPPQTSKSTFSRPPWPSTPRRVDAGDVHELFQKEILHPLQQWLNAAPSTAKSPYTPVTSYRDGHRSGDENPVVGSADEMHRPGRGGHSGQHPPGRTLLPMQWYSVARDNAHEALPPPAHPGTALRGKNQMAGLSTLAYLVPTYSSWGTFREDIQMIRPTVLRYDFNTSALQAQQRVREEVKQTTAYIFGSEFDDFVRQYILPIVSRAAEVSSGSGIDLPLRTAIRQLREEARRRSRRGVHLLFERVANNIRTRRLLRHPVFHGNSFVSYIGVLYNKWRTRLEDERHEMRTKQHSRHAALMSLMRFKAPPSATFSNTSPRVKRMVQAPKSGDDRFHPHHPLQASSYHFDRAQFSNK</sequence>
<feature type="compositionally biased region" description="Polar residues" evidence="2">
    <location>
        <begin position="953"/>
        <end position="964"/>
    </location>
</feature>
<dbReference type="AlphaFoldDB" id="A0A836LBY5"/>